<evidence type="ECO:0000256" key="1">
    <source>
        <dbReference type="SAM" id="MobiDB-lite"/>
    </source>
</evidence>
<dbReference type="Proteomes" id="UP001595921">
    <property type="component" value="Unassembled WGS sequence"/>
</dbReference>
<accession>A0ABD5PAX2</accession>
<comment type="caution">
    <text evidence="2">The sequence shown here is derived from an EMBL/GenBank/DDBJ whole genome shotgun (WGS) entry which is preliminary data.</text>
</comment>
<evidence type="ECO:0000313" key="3">
    <source>
        <dbReference type="Proteomes" id="UP001595921"/>
    </source>
</evidence>
<protein>
    <submittedName>
        <fullName evidence="2">Uncharacterized protein</fullName>
    </submittedName>
</protein>
<dbReference type="AlphaFoldDB" id="A0ABD5PAX2"/>
<proteinExistence type="predicted"/>
<keyword evidence="3" id="KW-1185">Reference proteome</keyword>
<gene>
    <name evidence="2" type="ORF">ACFO0N_08660</name>
</gene>
<sequence>MTLFSSSRDDGTESTADADESANAKTAEKAAKKAKQAKRSEGEPESTGGDAALGAAIASVGLSLYTYYVQGDKEQGVFIGLWAPTILGFATYLKQKSTEERLENSLLGGSAARRLKKLL</sequence>
<reference evidence="2 3" key="1">
    <citation type="journal article" date="2019" name="Int. J. Syst. Evol. Microbiol.">
        <title>The Global Catalogue of Microorganisms (GCM) 10K type strain sequencing project: providing services to taxonomists for standard genome sequencing and annotation.</title>
        <authorList>
            <consortium name="The Broad Institute Genomics Platform"/>
            <consortium name="The Broad Institute Genome Sequencing Center for Infectious Disease"/>
            <person name="Wu L."/>
            <person name="Ma J."/>
        </authorList>
    </citation>
    <scope>NUCLEOTIDE SEQUENCE [LARGE SCALE GENOMIC DNA]</scope>
    <source>
        <strain evidence="2 3">CGMCC 1.12553</strain>
    </source>
</reference>
<name>A0ABD5PAX2_9EURY</name>
<dbReference type="RefSeq" id="WP_267624403.1">
    <property type="nucleotide sequence ID" value="NZ_JAODIW010000008.1"/>
</dbReference>
<evidence type="ECO:0000313" key="2">
    <source>
        <dbReference type="EMBL" id="MFC4358016.1"/>
    </source>
</evidence>
<organism evidence="2 3">
    <name type="scientific">Halobium salinum</name>
    <dbReference type="NCBI Taxonomy" id="1364940"/>
    <lineage>
        <taxon>Archaea</taxon>
        <taxon>Methanobacteriati</taxon>
        <taxon>Methanobacteriota</taxon>
        <taxon>Stenosarchaea group</taxon>
        <taxon>Halobacteria</taxon>
        <taxon>Halobacteriales</taxon>
        <taxon>Haloferacaceae</taxon>
        <taxon>Halobium</taxon>
    </lineage>
</organism>
<feature type="region of interest" description="Disordered" evidence="1">
    <location>
        <begin position="1"/>
        <end position="50"/>
    </location>
</feature>
<dbReference type="EMBL" id="JBHSDS010000006">
    <property type="protein sequence ID" value="MFC4358016.1"/>
    <property type="molecule type" value="Genomic_DNA"/>
</dbReference>